<keyword evidence="15" id="KW-1185">Reference proteome</keyword>
<dbReference type="EMBL" id="JAFFJS010000003">
    <property type="protein sequence ID" value="MBM9433115.1"/>
    <property type="molecule type" value="Genomic_DNA"/>
</dbReference>
<organism evidence="14 15">
    <name type="scientific">Flaviflexus equikiangi</name>
    <dbReference type="NCBI Taxonomy" id="2758573"/>
    <lineage>
        <taxon>Bacteria</taxon>
        <taxon>Bacillati</taxon>
        <taxon>Actinomycetota</taxon>
        <taxon>Actinomycetes</taxon>
        <taxon>Actinomycetales</taxon>
        <taxon>Actinomycetaceae</taxon>
        <taxon>Flaviflexus</taxon>
    </lineage>
</organism>
<feature type="site" description="Part of a proton relay during catalysis" evidence="12">
    <location>
        <position position="114"/>
    </location>
</feature>
<evidence type="ECO:0000256" key="13">
    <source>
        <dbReference type="PIRNR" id="PIRNR001365"/>
    </source>
</evidence>
<keyword evidence="9 12" id="KW-0456">Lyase</keyword>
<feature type="active site" description="Schiff-base intermediate with substrate" evidence="12">
    <location>
        <position position="168"/>
    </location>
</feature>
<keyword evidence="7 12" id="KW-0220">Diaminopimelate biosynthesis</keyword>
<feature type="site" description="Part of a proton relay during catalysis" evidence="12">
    <location>
        <position position="51"/>
    </location>
</feature>
<comment type="caution">
    <text evidence="12">Was originally thought to be a dihydrodipicolinate synthase (DHDPS), catalyzing the condensation of (S)-aspartate-beta-semialdehyde [(S)-ASA] and pyruvate to dihydrodipicolinate (DHDP). However, it was shown in E.coli that the product of the enzymatic reaction is not dihydrodipicolinate but in fact (4S)-4-hydroxy-2,3,4,5-tetrahydro-(2S)-dipicolinic acid (HTPA), and that the consecutive dehydration reaction leading to DHDP is not spontaneous but catalyzed by DapB.</text>
</comment>
<dbReference type="SUPFAM" id="SSF51569">
    <property type="entry name" value="Aldolase"/>
    <property type="match status" value="1"/>
</dbReference>
<evidence type="ECO:0000256" key="12">
    <source>
        <dbReference type="HAMAP-Rule" id="MF_00418"/>
    </source>
</evidence>
<dbReference type="InterPro" id="IPR020625">
    <property type="entry name" value="Schiff_base-form_aldolases_AS"/>
</dbReference>
<evidence type="ECO:0000256" key="8">
    <source>
        <dbReference type="ARBA" id="ARBA00023154"/>
    </source>
</evidence>
<dbReference type="HAMAP" id="MF_00418">
    <property type="entry name" value="DapA"/>
    <property type="match status" value="1"/>
</dbReference>
<dbReference type="Proteomes" id="UP000705983">
    <property type="component" value="Unassembled WGS sequence"/>
</dbReference>
<proteinExistence type="inferred from homology"/>
<comment type="pathway">
    <text evidence="2 12">Amino-acid biosynthesis; L-lysine biosynthesis via DAP pathway; (S)-tetrahydrodipicolinate from L-aspartate: step 3/4.</text>
</comment>
<evidence type="ECO:0000256" key="1">
    <source>
        <dbReference type="ARBA" id="ARBA00003294"/>
    </source>
</evidence>
<dbReference type="PIRSF" id="PIRSF001365">
    <property type="entry name" value="DHDPS"/>
    <property type="match status" value="1"/>
</dbReference>
<name>A0ABS2TEN1_9ACTO</name>
<keyword evidence="5 12" id="KW-0963">Cytoplasm</keyword>
<dbReference type="RefSeq" id="WP_187996455.1">
    <property type="nucleotide sequence ID" value="NZ_JACEXG010000003.1"/>
</dbReference>
<comment type="subunit">
    <text evidence="12">Homotetramer; dimer of dimers.</text>
</comment>
<protein>
    <recommendedName>
        <fullName evidence="4 12">4-hydroxy-tetrahydrodipicolinate synthase</fullName>
        <shortName evidence="12">HTPA synthase</shortName>
        <ecNumber evidence="4 12">4.3.3.7</ecNumber>
    </recommendedName>
</protein>
<evidence type="ECO:0000256" key="3">
    <source>
        <dbReference type="ARBA" id="ARBA00007592"/>
    </source>
</evidence>
<comment type="caution">
    <text evidence="14">The sequence shown here is derived from an EMBL/GenBank/DDBJ whole genome shotgun (WGS) entry which is preliminary data.</text>
</comment>
<sequence length="299" mass="31103">MGRTPSRTFGSVGVAMATPFAPDGSLDIPAARQLAAHLVEEGADCLILSGTTGESPTTHQPEKDALVREVVAEIGDRAMIVAGAGSNDTAHGVRIAAGAAKSGAQGLLIVSPYYSKPSQEGIYQHISAIASATDLPVMVYDIPGRTGVKISDETFDRLAENPQIKAVKDAAGDLPRGIATSWRTGLEFYSGDDGLNLPWLTIGASGIVSVVGHVAARRYRAMVDAVDAHDLESAQQIDNDLHVLVDAIMGGGQGAVMAKEALAMLGVLPSPTVRLPLVGASQAELDSLRRALTQRGYLS</sequence>
<evidence type="ECO:0000256" key="2">
    <source>
        <dbReference type="ARBA" id="ARBA00005120"/>
    </source>
</evidence>
<dbReference type="SMART" id="SM01130">
    <property type="entry name" value="DHDPS"/>
    <property type="match status" value="1"/>
</dbReference>
<evidence type="ECO:0000256" key="4">
    <source>
        <dbReference type="ARBA" id="ARBA00012086"/>
    </source>
</evidence>
<comment type="function">
    <text evidence="1 12">Catalyzes the condensation of (S)-aspartate-beta-semialdehyde [(S)-ASA] and pyruvate to 4-hydroxy-tetrahydrodipicolinate (HTPA).</text>
</comment>
<keyword evidence="6 12" id="KW-0028">Amino-acid biosynthesis</keyword>
<accession>A0ABS2TEN1</accession>
<reference evidence="15" key="1">
    <citation type="submission" date="2021-02" db="EMBL/GenBank/DDBJ databases">
        <title>Leucobacter sp. CX169.</title>
        <authorList>
            <person name="Cheng Y."/>
        </authorList>
    </citation>
    <scope>NUCLEOTIDE SEQUENCE [LARGE SCALE GENOMIC DNA]</scope>
    <source>
        <strain evidence="15">JY899</strain>
    </source>
</reference>
<comment type="similarity">
    <text evidence="3 12 13">Belongs to the DapA family.</text>
</comment>
<dbReference type="Pfam" id="PF00701">
    <property type="entry name" value="DHDPS"/>
    <property type="match status" value="1"/>
</dbReference>
<dbReference type="Gene3D" id="3.20.20.70">
    <property type="entry name" value="Aldolase class I"/>
    <property type="match status" value="1"/>
</dbReference>
<evidence type="ECO:0000256" key="5">
    <source>
        <dbReference type="ARBA" id="ARBA00022490"/>
    </source>
</evidence>
<dbReference type="NCBIfam" id="TIGR00674">
    <property type="entry name" value="dapA"/>
    <property type="match status" value="1"/>
</dbReference>
<evidence type="ECO:0000256" key="6">
    <source>
        <dbReference type="ARBA" id="ARBA00022605"/>
    </source>
</evidence>
<feature type="active site" description="Proton donor/acceptor" evidence="12">
    <location>
        <position position="140"/>
    </location>
</feature>
<gene>
    <name evidence="12 14" type="primary">dapA</name>
    <name evidence="14" type="ORF">JVW63_05320</name>
</gene>
<evidence type="ECO:0000313" key="15">
    <source>
        <dbReference type="Proteomes" id="UP000705983"/>
    </source>
</evidence>
<evidence type="ECO:0000256" key="7">
    <source>
        <dbReference type="ARBA" id="ARBA00022915"/>
    </source>
</evidence>
<keyword evidence="10 12" id="KW-0704">Schiff base</keyword>
<dbReference type="PANTHER" id="PTHR12128">
    <property type="entry name" value="DIHYDRODIPICOLINATE SYNTHASE"/>
    <property type="match status" value="1"/>
</dbReference>
<keyword evidence="8 12" id="KW-0457">Lysine biosynthesis</keyword>
<evidence type="ECO:0000313" key="14">
    <source>
        <dbReference type="EMBL" id="MBM9433115.1"/>
    </source>
</evidence>
<dbReference type="PRINTS" id="PR00146">
    <property type="entry name" value="DHPICSNTHASE"/>
</dbReference>
<feature type="binding site" evidence="12">
    <location>
        <position position="208"/>
    </location>
    <ligand>
        <name>pyruvate</name>
        <dbReference type="ChEBI" id="CHEBI:15361"/>
    </ligand>
</feature>
<dbReference type="GO" id="GO:0008840">
    <property type="term" value="F:4-hydroxy-tetrahydrodipicolinate synthase activity"/>
    <property type="evidence" value="ECO:0007669"/>
    <property type="project" value="UniProtKB-EC"/>
</dbReference>
<dbReference type="CDD" id="cd00950">
    <property type="entry name" value="DHDPS"/>
    <property type="match status" value="1"/>
</dbReference>
<dbReference type="EC" id="4.3.3.7" evidence="4 12"/>
<evidence type="ECO:0000256" key="9">
    <source>
        <dbReference type="ARBA" id="ARBA00023239"/>
    </source>
</evidence>
<comment type="catalytic activity">
    <reaction evidence="11 12">
        <text>L-aspartate 4-semialdehyde + pyruvate = (2S,4S)-4-hydroxy-2,3,4,5-tetrahydrodipicolinate + H2O + H(+)</text>
        <dbReference type="Rhea" id="RHEA:34171"/>
        <dbReference type="ChEBI" id="CHEBI:15361"/>
        <dbReference type="ChEBI" id="CHEBI:15377"/>
        <dbReference type="ChEBI" id="CHEBI:15378"/>
        <dbReference type="ChEBI" id="CHEBI:67139"/>
        <dbReference type="ChEBI" id="CHEBI:537519"/>
        <dbReference type="EC" id="4.3.3.7"/>
    </reaction>
</comment>
<comment type="subcellular location">
    <subcellularLocation>
        <location evidence="12">Cytoplasm</location>
    </subcellularLocation>
</comment>
<evidence type="ECO:0000256" key="10">
    <source>
        <dbReference type="ARBA" id="ARBA00023270"/>
    </source>
</evidence>
<dbReference type="PANTHER" id="PTHR12128:SF66">
    <property type="entry name" value="4-HYDROXY-2-OXOGLUTARATE ALDOLASE, MITOCHONDRIAL"/>
    <property type="match status" value="1"/>
</dbReference>
<dbReference type="PROSITE" id="PS00666">
    <property type="entry name" value="DHDPS_2"/>
    <property type="match status" value="1"/>
</dbReference>
<feature type="binding site" evidence="12">
    <location>
        <position position="52"/>
    </location>
    <ligand>
        <name>pyruvate</name>
        <dbReference type="ChEBI" id="CHEBI:15361"/>
    </ligand>
</feature>
<dbReference type="InterPro" id="IPR002220">
    <property type="entry name" value="DapA-like"/>
</dbReference>
<evidence type="ECO:0000256" key="11">
    <source>
        <dbReference type="ARBA" id="ARBA00047836"/>
    </source>
</evidence>
<dbReference type="InterPro" id="IPR005263">
    <property type="entry name" value="DapA"/>
</dbReference>
<dbReference type="InterPro" id="IPR013785">
    <property type="entry name" value="Aldolase_TIM"/>
</dbReference>